<name>A0A4Q0Z090_9GAMM</name>
<feature type="domain" description="DUF7843" evidence="4">
    <location>
        <begin position="32"/>
        <end position="96"/>
    </location>
</feature>
<feature type="chain" id="PRO_5020876048" evidence="1">
    <location>
        <begin position="24"/>
        <end position="577"/>
    </location>
</feature>
<dbReference type="EMBL" id="PEIB01000001">
    <property type="protein sequence ID" value="RXJ74839.1"/>
    <property type="molecule type" value="Genomic_DNA"/>
</dbReference>
<reference evidence="5 6" key="1">
    <citation type="submission" date="2017-10" db="EMBL/GenBank/DDBJ databases">
        <title>Nyctiphanis sp. nov., isolated from the stomach of the euphausiid Nyctiphanes simplex (Hansen, 1911) in the Gulf of California.</title>
        <authorList>
            <person name="Gomez-Gil B."/>
            <person name="Aguilar-Mendez M."/>
            <person name="Lopez-Cortes A."/>
            <person name="Gomez-Gutierrez J."/>
            <person name="Roque A."/>
            <person name="Lang E."/>
            <person name="Gonzalez-Castillo A."/>
        </authorList>
    </citation>
    <scope>NUCLEOTIDE SEQUENCE [LARGE SCALE GENOMIC DNA]</scope>
    <source>
        <strain evidence="5 6">CAIM 600</strain>
    </source>
</reference>
<evidence type="ECO:0000259" key="3">
    <source>
        <dbReference type="Pfam" id="PF25222"/>
    </source>
</evidence>
<dbReference type="InterPro" id="IPR057165">
    <property type="entry name" value="DUF7843"/>
</dbReference>
<evidence type="ECO:0000313" key="6">
    <source>
        <dbReference type="Proteomes" id="UP000290287"/>
    </source>
</evidence>
<evidence type="ECO:0000259" key="4">
    <source>
        <dbReference type="Pfam" id="PF25225"/>
    </source>
</evidence>
<dbReference type="Proteomes" id="UP000290287">
    <property type="component" value="Unassembled WGS sequence"/>
</dbReference>
<feature type="signal peptide" evidence="1">
    <location>
        <begin position="1"/>
        <end position="23"/>
    </location>
</feature>
<protein>
    <submittedName>
        <fullName evidence="5">Uncharacterized protein</fullName>
    </submittedName>
</protein>
<feature type="domain" description="DUF7840" evidence="3">
    <location>
        <begin position="364"/>
        <end position="574"/>
    </location>
</feature>
<proteinExistence type="predicted"/>
<feature type="domain" description="Lnb N-terminal periplasmic" evidence="2">
    <location>
        <begin position="114"/>
        <end position="277"/>
    </location>
</feature>
<evidence type="ECO:0000256" key="1">
    <source>
        <dbReference type="SAM" id="SignalP"/>
    </source>
</evidence>
<accession>A0A4Q0Z090</accession>
<sequence>MKKFYVSRLIAAFLIFISHSSFSADESDLIRVSDSRIWQTLIHSWNGNPQIPSKQFLLSYQEFSPLSELKKTLNLIYEEPKKAYCRFPARTTFLKRALKLVVEDFSPSDCDERFSKYIDHVPFDRLELVFASEVFSSSSSMMGHIFLKTSGKNYRNVPVSHSLAYFTEITTLNPITLIAESLVTGMPGFFTVRPFEKDRHQYVDIEERNLWQFTLSAEAESIELIRLHLWELKDTDLVYYFQSFNCATLTLELLALIKPDVLDERRLFVSPLDVVKAARDTGLINTTNVIAADKWLRYVLDDQLSSTEKQQVDDAIADRGIVASLSPLQKQYFSLIDERAEVVLQGNFVFDLSKYKHPAKTPQDSVFSVGLSSSDGQVALISRFLAAGHSLSSDNRQYLHESELVMGNIVVETSFEDAETKLREFALYSVRTLPPSTQIDPSWSGELYLGYRPSFDSSLSSRSQGELSFGFGKTLSFHKDLRIFSLVGGGLGSDFNDTNLFGSIKVGVIADLILDSKFVSELEWASHKLADSPGYISSQSSISWFPAQDNAVAIHYSVTKNELMSKNEIGLTYSLHF</sequence>
<keyword evidence="1" id="KW-0732">Signal</keyword>
<dbReference type="Pfam" id="PF13387">
    <property type="entry name" value="Lnb_N"/>
    <property type="match status" value="1"/>
</dbReference>
<gene>
    <name evidence="5" type="ORF">CS022_01085</name>
</gene>
<keyword evidence="6" id="KW-1185">Reference proteome</keyword>
<evidence type="ECO:0000313" key="5">
    <source>
        <dbReference type="EMBL" id="RXJ74839.1"/>
    </source>
</evidence>
<dbReference type="Pfam" id="PF25225">
    <property type="entry name" value="DUF7843"/>
    <property type="match status" value="1"/>
</dbReference>
<dbReference type="Pfam" id="PF25222">
    <property type="entry name" value="DUF7840"/>
    <property type="match status" value="1"/>
</dbReference>
<dbReference type="InterPro" id="IPR057162">
    <property type="entry name" value="DUF7840"/>
</dbReference>
<dbReference type="InterPro" id="IPR025178">
    <property type="entry name" value="Lnb_N"/>
</dbReference>
<dbReference type="AlphaFoldDB" id="A0A4Q0Z090"/>
<comment type="caution">
    <text evidence="5">The sequence shown here is derived from an EMBL/GenBank/DDBJ whole genome shotgun (WGS) entry which is preliminary data.</text>
</comment>
<evidence type="ECO:0000259" key="2">
    <source>
        <dbReference type="Pfam" id="PF13387"/>
    </source>
</evidence>
<organism evidence="5 6">
    <name type="scientific">Veronia nyctiphanis</name>
    <dbReference type="NCBI Taxonomy" id="1278244"/>
    <lineage>
        <taxon>Bacteria</taxon>
        <taxon>Pseudomonadati</taxon>
        <taxon>Pseudomonadota</taxon>
        <taxon>Gammaproteobacteria</taxon>
        <taxon>Vibrionales</taxon>
        <taxon>Vibrionaceae</taxon>
        <taxon>Veronia</taxon>
    </lineage>
</organism>